<gene>
    <name evidence="3" type="ORF">GCM10011487_62570</name>
</gene>
<protein>
    <submittedName>
        <fullName evidence="3">Uncharacterized protein</fullName>
    </submittedName>
</protein>
<proteinExistence type="predicted"/>
<name>A0A829YLL7_9GAMM</name>
<accession>A0A829YLL7</accession>
<reference evidence="4" key="1">
    <citation type="submission" date="2020-01" db="EMBL/GenBank/DDBJ databases">
        <title>'Steroidobacter agaridevorans' sp. nov., agar-degrading bacteria isolated from rhizosphere soils.</title>
        <authorList>
            <person name="Ikenaga M."/>
            <person name="Kataoka M."/>
            <person name="Murouchi A."/>
            <person name="Katsuragi S."/>
            <person name="Sakai M."/>
        </authorList>
    </citation>
    <scope>NUCLEOTIDE SEQUENCE [LARGE SCALE GENOMIC DNA]</scope>
    <source>
        <strain evidence="4">YU21-B</strain>
    </source>
</reference>
<dbReference type="EMBL" id="BLJN01000008">
    <property type="protein sequence ID" value="GFE84257.1"/>
    <property type="molecule type" value="Genomic_DNA"/>
</dbReference>
<evidence type="ECO:0000313" key="3">
    <source>
        <dbReference type="EMBL" id="GFE84257.1"/>
    </source>
</evidence>
<keyword evidence="1" id="KW-0175">Coiled coil</keyword>
<comment type="caution">
    <text evidence="3">The sequence shown here is derived from an EMBL/GenBank/DDBJ whole genome shotgun (WGS) entry which is preliminary data.</text>
</comment>
<feature type="chain" id="PRO_5032720871" evidence="2">
    <location>
        <begin position="20"/>
        <end position="204"/>
    </location>
</feature>
<evidence type="ECO:0000313" key="4">
    <source>
        <dbReference type="Proteomes" id="UP000445000"/>
    </source>
</evidence>
<dbReference type="Proteomes" id="UP000445000">
    <property type="component" value="Unassembled WGS sequence"/>
</dbReference>
<organism evidence="3 4">
    <name type="scientific">Steroidobacter agaridevorans</name>
    <dbReference type="NCBI Taxonomy" id="2695856"/>
    <lineage>
        <taxon>Bacteria</taxon>
        <taxon>Pseudomonadati</taxon>
        <taxon>Pseudomonadota</taxon>
        <taxon>Gammaproteobacteria</taxon>
        <taxon>Steroidobacterales</taxon>
        <taxon>Steroidobacteraceae</taxon>
        <taxon>Steroidobacter</taxon>
    </lineage>
</organism>
<sequence length="204" mass="23310">MIRAAIVLLACSVACVAQAQVQRSGNADARVAQQLQQLTSEKSALQAENDKLKQELEQAKAQLQKYTVVTKDLDTRNKALIAAAGKGSTAIQQLEEQLERGKAQNQELVGKFRETVQALRDVEAERVTLKSQMAAKERDYKLCVDRNVGLYKVNDEILDRMEDRGFWSQVTEREPFTRIQRTRLENLIDDYRYRADEQRLELQP</sequence>
<keyword evidence="2" id="KW-0732">Signal</keyword>
<dbReference type="AlphaFoldDB" id="A0A829YLL7"/>
<dbReference type="RefSeq" id="WP_161815852.1">
    <property type="nucleotide sequence ID" value="NZ_BLJN01000008.1"/>
</dbReference>
<feature type="signal peptide" evidence="2">
    <location>
        <begin position="1"/>
        <end position="19"/>
    </location>
</feature>
<evidence type="ECO:0000256" key="1">
    <source>
        <dbReference type="SAM" id="Coils"/>
    </source>
</evidence>
<keyword evidence="4" id="KW-1185">Reference proteome</keyword>
<feature type="coiled-coil region" evidence="1">
    <location>
        <begin position="28"/>
        <end position="139"/>
    </location>
</feature>
<evidence type="ECO:0000256" key="2">
    <source>
        <dbReference type="SAM" id="SignalP"/>
    </source>
</evidence>